<evidence type="ECO:0000256" key="2">
    <source>
        <dbReference type="SAM" id="MobiDB-lite"/>
    </source>
</evidence>
<dbReference type="CDD" id="cd07564">
    <property type="entry name" value="nitrilases_CHs"/>
    <property type="match status" value="1"/>
</dbReference>
<dbReference type="InterPro" id="IPR000132">
    <property type="entry name" value="Nitrilase/CN_hydratase_CS"/>
</dbReference>
<dbReference type="PANTHER" id="PTHR46044">
    <property type="entry name" value="NITRILASE"/>
    <property type="match status" value="1"/>
</dbReference>
<dbReference type="PROSITE" id="PS50263">
    <property type="entry name" value="CN_HYDROLASE"/>
    <property type="match status" value="1"/>
</dbReference>
<dbReference type="SUPFAM" id="SSF56317">
    <property type="entry name" value="Carbon-nitrogen hydrolase"/>
    <property type="match status" value="1"/>
</dbReference>
<dbReference type="InterPro" id="IPR036526">
    <property type="entry name" value="C-N_Hydrolase_sf"/>
</dbReference>
<dbReference type="InterPro" id="IPR003010">
    <property type="entry name" value="C-N_Hydrolase"/>
</dbReference>
<dbReference type="InterPro" id="IPR044149">
    <property type="entry name" value="Nitrilases_CHs"/>
</dbReference>
<dbReference type="PROSITE" id="PS00921">
    <property type="entry name" value="NITRIL_CHT_2"/>
    <property type="match status" value="1"/>
</dbReference>
<dbReference type="GO" id="GO:0018822">
    <property type="term" value="F:nitrile hydratase activity"/>
    <property type="evidence" value="ECO:0007669"/>
    <property type="project" value="TreeGrafter"/>
</dbReference>
<evidence type="ECO:0000259" key="3">
    <source>
        <dbReference type="PROSITE" id="PS50263"/>
    </source>
</evidence>
<dbReference type="EC" id="3.5.5.7" evidence="4"/>
<dbReference type="PROSITE" id="PS00920">
    <property type="entry name" value="NITRIL_CHT_1"/>
    <property type="match status" value="1"/>
</dbReference>
<dbReference type="Pfam" id="PF00795">
    <property type="entry name" value="CN_hydrolase"/>
    <property type="match status" value="1"/>
</dbReference>
<dbReference type="GO" id="GO:0018762">
    <property type="term" value="F:aliphatic nitrilase activity"/>
    <property type="evidence" value="ECO:0007669"/>
    <property type="project" value="UniProtKB-EC"/>
</dbReference>
<keyword evidence="4" id="KW-0378">Hydrolase</keyword>
<proteinExistence type="inferred from homology"/>
<dbReference type="EMBL" id="AY487522">
    <property type="protein sequence ID" value="AAR97469.1"/>
    <property type="molecule type" value="Genomic_DNA"/>
</dbReference>
<organism evidence="4">
    <name type="scientific">uncultured organism</name>
    <dbReference type="NCBI Taxonomy" id="155900"/>
    <lineage>
        <taxon>unclassified sequences</taxon>
        <taxon>environmental samples</taxon>
    </lineage>
</organism>
<feature type="domain" description="CN hydrolase" evidence="3">
    <location>
        <begin position="8"/>
        <end position="283"/>
    </location>
</feature>
<comment type="similarity">
    <text evidence="1">Belongs to the carbon-nitrogen hydrolase superfamily. Nitrilase family.</text>
</comment>
<dbReference type="PANTHER" id="PTHR46044:SF1">
    <property type="entry name" value="CN HYDROLASE DOMAIN-CONTAINING PROTEIN"/>
    <property type="match status" value="1"/>
</dbReference>
<name>Q6RWI0_9ZZZZ</name>
<protein>
    <submittedName>
        <fullName evidence="4">Nitrilase</fullName>
        <ecNumber evidence="4">3.5.5.7</ecNumber>
    </submittedName>
</protein>
<reference evidence="4" key="1">
    <citation type="journal article" date="2004" name="Appl. Environ. Microbiol.">
        <title>Exploring nitrilase sequence space for enantioselective catalysis.</title>
        <authorList>
            <person name="Robertson D.E."/>
            <person name="Chaplin J.A."/>
            <person name="DeSantis G."/>
            <person name="Podar M."/>
            <person name="Madden M."/>
            <person name="Chi E."/>
            <person name="Richardson T."/>
            <person name="Milan A."/>
            <person name="Miller M."/>
            <person name="Weiner D.P."/>
            <person name="Wong K."/>
            <person name="McQuaid J."/>
            <person name="Farwell B."/>
            <person name="Preston L.A."/>
            <person name="Tan X."/>
            <person name="Snead M.A."/>
            <person name="Keller M."/>
            <person name="Mathur E."/>
            <person name="Kretz P.L."/>
            <person name="Burk M.J."/>
            <person name="Short J.M."/>
        </authorList>
    </citation>
    <scope>NUCLEOTIDE SEQUENCE</scope>
</reference>
<evidence type="ECO:0000256" key="1">
    <source>
        <dbReference type="ARBA" id="ARBA00008129"/>
    </source>
</evidence>
<gene>
    <name evidence="4" type="ORF">BD5263</name>
</gene>
<dbReference type="AlphaFoldDB" id="Q6RWI0"/>
<sequence>MALTHPKLKVAAVQAAPAFLDVDAAVDKAVRLIDEAAANGSSLVAFPETWIPGYPFWIWLGSPAWAIMRGFVSRYFDNSLSYDSRQAERLRDAAKRHKLTVVMGLSERAGGSLYIAQWIIGPNGETVAQRRKLKPTHAERTVFGEGDGSHLAVHNLPIGRLGALCCWEHLQPLSKYAMYAQNEEIHVAAWPSFSLYDPFAHALGAEVNNAASQIYAVEGSCFVVAPCAVISQEMIDLMCDTPDKHQLIHVGGGFTVIYGPDGARIGDKLAPDQEGIVYADIDLGMIPIAKAAADPAGHYARPDVTRLLFNNRPANRVETLVLPVDQVRDIDARVEAAAPQARPATGNEDPAAKPMAAE</sequence>
<evidence type="ECO:0000313" key="4">
    <source>
        <dbReference type="EMBL" id="AAR97469.1"/>
    </source>
</evidence>
<feature type="region of interest" description="Disordered" evidence="2">
    <location>
        <begin position="336"/>
        <end position="358"/>
    </location>
</feature>
<dbReference type="Gene3D" id="3.60.110.10">
    <property type="entry name" value="Carbon-nitrogen hydrolase"/>
    <property type="match status" value="1"/>
</dbReference>
<accession>Q6RWI0</accession>
<dbReference type="GO" id="GO:0051410">
    <property type="term" value="P:detoxification of nitrogen compound"/>
    <property type="evidence" value="ECO:0007669"/>
    <property type="project" value="TreeGrafter"/>
</dbReference>